<dbReference type="InterPro" id="IPR048634">
    <property type="entry name" value="SecD_SecF_C"/>
</dbReference>
<keyword evidence="2 9" id="KW-0813">Transport</keyword>
<reference evidence="11 12" key="1">
    <citation type="journal article" date="2010" name="Stand. Genomic Sci.">
        <title>Complete genome sequence of Olsenella uli type strain (VPI D76D-27C).</title>
        <authorList>
            <person name="Goker M."/>
            <person name="Held B."/>
            <person name="Lucas S."/>
            <person name="Nolan M."/>
            <person name="Yasawong M."/>
            <person name="Glavina Del Rio T."/>
            <person name="Tice H."/>
            <person name="Cheng J.F."/>
            <person name="Bruce D."/>
            <person name="Detter J.C."/>
            <person name="Tapia R."/>
            <person name="Han C."/>
            <person name="Goodwin L."/>
            <person name="Pitluck S."/>
            <person name="Liolios K."/>
            <person name="Ivanova N."/>
            <person name="Mavromatis K."/>
            <person name="Mikhailova N."/>
            <person name="Pati A."/>
            <person name="Chen A."/>
            <person name="Palaniappan K."/>
            <person name="Land M."/>
            <person name="Hauser L."/>
            <person name="Chang Y.J."/>
            <person name="Jeffries C.D."/>
            <person name="Rohde M."/>
            <person name="Sikorski J."/>
            <person name="Pukall R."/>
            <person name="Woyke T."/>
            <person name="Bristow J."/>
            <person name="Eisen J.A."/>
            <person name="Markowitz V."/>
            <person name="Hugenholtz P."/>
            <person name="Kyrpides N.C."/>
            <person name="Klenk H.P."/>
            <person name="Lapidus A."/>
        </authorList>
    </citation>
    <scope>NUCLEOTIDE SEQUENCE [LARGE SCALE GENOMIC DNA]</scope>
    <source>
        <strain evidence="12">ATCC 49627 / DSM 7084 / CIP 109912 / JCM 12494 / NCIMB 702895 / VPI D76D-27C</strain>
    </source>
</reference>
<dbReference type="InterPro" id="IPR022646">
    <property type="entry name" value="SecD/SecF_CS"/>
</dbReference>
<dbReference type="Pfam" id="PF02355">
    <property type="entry name" value="SecD_SecF_C"/>
    <property type="match status" value="1"/>
</dbReference>
<dbReference type="HOGENOM" id="CLU_050012_2_0_11"/>
<dbReference type="PATRIC" id="fig|633147.7.peg.814"/>
<dbReference type="PRINTS" id="PR01755">
    <property type="entry name" value="SECFTRNLCASE"/>
</dbReference>
<dbReference type="NCBIfam" id="TIGR00916">
    <property type="entry name" value="2A0604s01"/>
    <property type="match status" value="1"/>
</dbReference>
<dbReference type="GO" id="GO:0065002">
    <property type="term" value="P:intracellular protein transmembrane transport"/>
    <property type="evidence" value="ECO:0007669"/>
    <property type="project" value="UniProtKB-UniRule"/>
</dbReference>
<keyword evidence="6 9" id="KW-1133">Transmembrane helix</keyword>
<evidence type="ECO:0000256" key="3">
    <source>
        <dbReference type="ARBA" id="ARBA00022475"/>
    </source>
</evidence>
<evidence type="ECO:0000313" key="12">
    <source>
        <dbReference type="Proteomes" id="UP000000333"/>
    </source>
</evidence>
<dbReference type="InterPro" id="IPR005665">
    <property type="entry name" value="SecF_bac"/>
</dbReference>
<keyword evidence="5 9" id="KW-0653">Protein transport</keyword>
<evidence type="ECO:0000259" key="10">
    <source>
        <dbReference type="Pfam" id="PF02355"/>
    </source>
</evidence>
<dbReference type="eggNOG" id="COG0341">
    <property type="taxonomic scope" value="Bacteria"/>
</dbReference>
<keyword evidence="3 9" id="KW-1003">Cell membrane</keyword>
<feature type="transmembrane region" description="Helical" evidence="9">
    <location>
        <begin position="21"/>
        <end position="42"/>
    </location>
</feature>
<dbReference type="KEGG" id="ols:Olsu_0734"/>
<comment type="subcellular location">
    <subcellularLocation>
        <location evidence="1 9">Cell membrane</location>
        <topology evidence="1 9">Multi-pass membrane protein</topology>
    </subcellularLocation>
</comment>
<comment type="function">
    <text evidence="9">Part of the Sec protein translocase complex. Interacts with the SecYEG preprotein conducting channel. SecDF uses the proton motive force (PMF) to complete protein translocation after the ATP-dependent function of SecA.</text>
</comment>
<feature type="domain" description="Protein export membrane protein SecD/SecF C-terminal" evidence="10">
    <location>
        <begin position="116"/>
        <end position="293"/>
    </location>
</feature>
<dbReference type="EMBL" id="CP002106">
    <property type="protein sequence ID" value="ADK67848.1"/>
    <property type="molecule type" value="Genomic_DNA"/>
</dbReference>
<dbReference type="Proteomes" id="UP000000333">
    <property type="component" value="Chromosome"/>
</dbReference>
<dbReference type="GO" id="GO:0043952">
    <property type="term" value="P:protein transport by the Sec complex"/>
    <property type="evidence" value="ECO:0007669"/>
    <property type="project" value="UniProtKB-UniRule"/>
</dbReference>
<evidence type="ECO:0000256" key="2">
    <source>
        <dbReference type="ARBA" id="ARBA00022448"/>
    </source>
</evidence>
<dbReference type="GO" id="GO:0015450">
    <property type="term" value="F:protein-transporting ATPase activity"/>
    <property type="evidence" value="ECO:0007669"/>
    <property type="project" value="InterPro"/>
</dbReference>
<keyword evidence="7 9" id="KW-0811">Translocation</keyword>
<keyword evidence="4 9" id="KW-0812">Transmembrane</keyword>
<accession>E1QZN4</accession>
<dbReference type="GO" id="GO:0005886">
    <property type="term" value="C:plasma membrane"/>
    <property type="evidence" value="ECO:0007669"/>
    <property type="project" value="UniProtKB-SubCell"/>
</dbReference>
<feature type="transmembrane region" description="Helical" evidence="9">
    <location>
        <begin position="134"/>
        <end position="152"/>
    </location>
</feature>
<dbReference type="InterPro" id="IPR022813">
    <property type="entry name" value="SecD/SecF_arch_bac"/>
</dbReference>
<feature type="transmembrane region" description="Helical" evidence="9">
    <location>
        <begin position="184"/>
        <end position="201"/>
    </location>
</feature>
<evidence type="ECO:0000256" key="9">
    <source>
        <dbReference type="HAMAP-Rule" id="MF_01464"/>
    </source>
</evidence>
<dbReference type="GO" id="GO:0006605">
    <property type="term" value="P:protein targeting"/>
    <property type="evidence" value="ECO:0007669"/>
    <property type="project" value="UniProtKB-UniRule"/>
</dbReference>
<dbReference type="Pfam" id="PF07549">
    <property type="entry name" value="Sec_GG"/>
    <property type="match status" value="1"/>
</dbReference>
<gene>
    <name evidence="9" type="primary">secF</name>
    <name evidence="11" type="ordered locus">Olsu_0734</name>
</gene>
<dbReference type="HAMAP" id="MF_01464_B">
    <property type="entry name" value="SecF_B"/>
    <property type="match status" value="1"/>
</dbReference>
<dbReference type="PANTHER" id="PTHR30081:SF8">
    <property type="entry name" value="PROTEIN TRANSLOCASE SUBUNIT SECF"/>
    <property type="match status" value="1"/>
</dbReference>
<evidence type="ECO:0000256" key="7">
    <source>
        <dbReference type="ARBA" id="ARBA00023010"/>
    </source>
</evidence>
<comment type="similarity">
    <text evidence="9">Belongs to the SecD/SecF family. SecF subfamily.</text>
</comment>
<comment type="subunit">
    <text evidence="9">Forms a complex with SecD. Part of the essential Sec protein translocation apparatus which comprises SecA, SecYEG and auxiliary proteins SecDF. Other proteins may also be involved.</text>
</comment>
<keyword evidence="8 9" id="KW-0472">Membrane</keyword>
<feature type="transmembrane region" description="Helical" evidence="9">
    <location>
        <begin position="159"/>
        <end position="178"/>
    </location>
</feature>
<keyword evidence="12" id="KW-1185">Reference proteome</keyword>
<evidence type="ECO:0000256" key="8">
    <source>
        <dbReference type="ARBA" id="ARBA00023136"/>
    </source>
</evidence>
<dbReference type="AlphaFoldDB" id="E1QZN4"/>
<organism evidence="11 12">
    <name type="scientific">Olsenella uli (strain ATCC 49627 / DSM 7084 / CCUG 31166 / CIP 109912 / JCM 12494 / LMG 11480 / NCIMB 702895 / VPI D76D-27C)</name>
    <name type="common">Lactobacillus uli</name>
    <dbReference type="NCBI Taxonomy" id="633147"/>
    <lineage>
        <taxon>Bacteria</taxon>
        <taxon>Bacillati</taxon>
        <taxon>Actinomycetota</taxon>
        <taxon>Coriobacteriia</taxon>
        <taxon>Coriobacteriales</taxon>
        <taxon>Atopobiaceae</taxon>
        <taxon>Olsenella</taxon>
    </lineage>
</organism>
<evidence type="ECO:0000256" key="6">
    <source>
        <dbReference type="ARBA" id="ARBA00022989"/>
    </source>
</evidence>
<dbReference type="InterPro" id="IPR022645">
    <property type="entry name" value="SecD/SecF_bac"/>
</dbReference>
<proteinExistence type="inferred from homology"/>
<feature type="transmembrane region" description="Helical" evidence="9">
    <location>
        <begin position="265"/>
        <end position="291"/>
    </location>
</feature>
<dbReference type="InterPro" id="IPR055344">
    <property type="entry name" value="SecD_SecF_C_bact"/>
</dbReference>
<dbReference type="STRING" id="633147.Olsu_0734"/>
<dbReference type="SUPFAM" id="SSF82866">
    <property type="entry name" value="Multidrug efflux transporter AcrB transmembrane domain"/>
    <property type="match status" value="1"/>
</dbReference>
<evidence type="ECO:0000256" key="1">
    <source>
        <dbReference type="ARBA" id="ARBA00004651"/>
    </source>
</evidence>
<dbReference type="Gene3D" id="1.20.1640.10">
    <property type="entry name" value="Multidrug efflux transporter AcrB transmembrane domain"/>
    <property type="match status" value="1"/>
</dbReference>
<sequence length="325" mass="35109">MRSHFSREIPIIYHRRQFLAISGMLVVLAIVGLVARGLVFGIEFKGGTEIDFHDTGSISIGQMRSALVSAGEEDPTVQTSVTEGAQGFLVRSDTIDPKTANQHAAAAASSLGLGGESYTVTTIGPDWGADVTRSSAMAFGVAILLIIAYVSVRYEFKMSITAVIALLHDLLITLGVYAWTQTAITPNVVAALLTIMGYSLYDTVVEFNRMNENAKQLKDGVHRTYYQICNFSINEVFVRTINTTITSLVPVVAMLLLGGATLKDFAFAMLVGELLGTWSSFAVASPLLAIWKTREKRWARLEAKYGPGATDTAKMEDDAAPEGAE</sequence>
<evidence type="ECO:0000256" key="5">
    <source>
        <dbReference type="ARBA" id="ARBA00022927"/>
    </source>
</evidence>
<evidence type="ECO:0000256" key="4">
    <source>
        <dbReference type="ARBA" id="ARBA00022692"/>
    </source>
</evidence>
<evidence type="ECO:0000313" key="11">
    <source>
        <dbReference type="EMBL" id="ADK67848.1"/>
    </source>
</evidence>
<dbReference type="GeneID" id="78512152"/>
<protein>
    <recommendedName>
        <fullName evidence="9">Protein-export membrane protein SecF</fullName>
    </recommendedName>
</protein>
<dbReference type="PANTHER" id="PTHR30081">
    <property type="entry name" value="PROTEIN-EXPORT MEMBRANE PROTEIN SEC"/>
    <property type="match status" value="1"/>
</dbReference>
<dbReference type="RefSeq" id="WP_013251600.1">
    <property type="nucleotide sequence ID" value="NC_014363.1"/>
</dbReference>
<feature type="transmembrane region" description="Helical" evidence="9">
    <location>
        <begin position="236"/>
        <end position="259"/>
    </location>
</feature>
<dbReference type="OrthoDB" id="9774769at2"/>
<name>E1QZN4_OLSUV</name>
<dbReference type="NCBIfam" id="TIGR00966">
    <property type="entry name" value="transloc_SecF"/>
    <property type="match status" value="1"/>
</dbReference>